<dbReference type="RefSeq" id="WP_203779734.1">
    <property type="nucleotide sequence ID" value="NZ_BOMV01000007.1"/>
</dbReference>
<dbReference type="AlphaFoldDB" id="A0A919MVE2"/>
<reference evidence="2" key="1">
    <citation type="submission" date="2021-01" db="EMBL/GenBank/DDBJ databases">
        <title>Whole genome shotgun sequence of Actinoplanes rishiriensis NBRC 108556.</title>
        <authorList>
            <person name="Komaki H."/>
            <person name="Tamura T."/>
        </authorList>
    </citation>
    <scope>NUCLEOTIDE SEQUENCE</scope>
    <source>
        <strain evidence="2">NBRC 108556</strain>
    </source>
</reference>
<proteinExistence type="predicted"/>
<dbReference type="Proteomes" id="UP000636960">
    <property type="component" value="Unassembled WGS sequence"/>
</dbReference>
<comment type="caution">
    <text evidence="2">The sequence shown here is derived from an EMBL/GenBank/DDBJ whole genome shotgun (WGS) entry which is preliminary data.</text>
</comment>
<accession>A0A919MVE2</accession>
<name>A0A919MVE2_9ACTN</name>
<evidence type="ECO:0000313" key="3">
    <source>
        <dbReference type="Proteomes" id="UP000636960"/>
    </source>
</evidence>
<evidence type="ECO:0000256" key="1">
    <source>
        <dbReference type="SAM" id="MobiDB-lite"/>
    </source>
</evidence>
<protein>
    <submittedName>
        <fullName evidence="2">Uncharacterized protein</fullName>
    </submittedName>
</protein>
<sequence>MGDGDRAGPRQHGQRDLDLAGHRRRITGGGTSRRPVAVHLLTAGIFCGLAGNVAAVLTTGPLTDVRPDWTSMVFLAAMGVEGL</sequence>
<organism evidence="2 3">
    <name type="scientific">Paractinoplanes rishiriensis</name>
    <dbReference type="NCBI Taxonomy" id="1050105"/>
    <lineage>
        <taxon>Bacteria</taxon>
        <taxon>Bacillati</taxon>
        <taxon>Actinomycetota</taxon>
        <taxon>Actinomycetes</taxon>
        <taxon>Micromonosporales</taxon>
        <taxon>Micromonosporaceae</taxon>
        <taxon>Paractinoplanes</taxon>
    </lineage>
</organism>
<gene>
    <name evidence="2" type="ORF">Ari01nite_09800</name>
</gene>
<evidence type="ECO:0000313" key="2">
    <source>
        <dbReference type="EMBL" id="GIE93515.1"/>
    </source>
</evidence>
<dbReference type="EMBL" id="BOMV01000007">
    <property type="protein sequence ID" value="GIE93515.1"/>
    <property type="molecule type" value="Genomic_DNA"/>
</dbReference>
<keyword evidence="3" id="KW-1185">Reference proteome</keyword>
<feature type="region of interest" description="Disordered" evidence="1">
    <location>
        <begin position="1"/>
        <end position="31"/>
    </location>
</feature>
<feature type="compositionally biased region" description="Basic and acidic residues" evidence="1">
    <location>
        <begin position="1"/>
        <end position="21"/>
    </location>
</feature>